<feature type="binding site" evidence="11 12">
    <location>
        <position position="252"/>
    </location>
    <ligand>
        <name>[2Fe-2S] cluster</name>
        <dbReference type="ChEBI" id="CHEBI:190135"/>
    </ligand>
</feature>
<dbReference type="InterPro" id="IPR037117">
    <property type="entry name" value="Dihydroorotate_DH_ele_sf"/>
</dbReference>
<dbReference type="GO" id="GO:0016491">
    <property type="term" value="F:oxidoreductase activity"/>
    <property type="evidence" value="ECO:0007669"/>
    <property type="project" value="InterPro"/>
</dbReference>
<dbReference type="AlphaFoldDB" id="A0A517PR13"/>
<evidence type="ECO:0000256" key="1">
    <source>
        <dbReference type="ARBA" id="ARBA00006422"/>
    </source>
</evidence>
<dbReference type="Pfam" id="PF00175">
    <property type="entry name" value="NAD_binding_1"/>
    <property type="match status" value="1"/>
</dbReference>
<gene>
    <name evidence="11 14" type="primary">pyrK</name>
    <name evidence="14" type="ORF">HG66A1_36210</name>
</gene>
<evidence type="ECO:0000256" key="5">
    <source>
        <dbReference type="ARBA" id="ARBA00022723"/>
    </source>
</evidence>
<feature type="binding site" evidence="11 12">
    <location>
        <position position="257"/>
    </location>
    <ligand>
        <name>[2Fe-2S] cluster</name>
        <dbReference type="ChEBI" id="CHEBI:190135"/>
    </ligand>
</feature>
<evidence type="ECO:0000256" key="10">
    <source>
        <dbReference type="ARBA" id="ARBA00023014"/>
    </source>
</evidence>
<dbReference type="EMBL" id="CP036266">
    <property type="protein sequence ID" value="QDT21818.1"/>
    <property type="molecule type" value="Genomic_DNA"/>
</dbReference>
<evidence type="ECO:0000313" key="15">
    <source>
        <dbReference type="Proteomes" id="UP000320421"/>
    </source>
</evidence>
<reference evidence="14 15" key="1">
    <citation type="submission" date="2019-02" db="EMBL/GenBank/DDBJ databases">
        <title>Deep-cultivation of Planctomycetes and their phenomic and genomic characterization uncovers novel biology.</title>
        <authorList>
            <person name="Wiegand S."/>
            <person name="Jogler M."/>
            <person name="Boedeker C."/>
            <person name="Pinto D."/>
            <person name="Vollmers J."/>
            <person name="Rivas-Marin E."/>
            <person name="Kohn T."/>
            <person name="Peeters S.H."/>
            <person name="Heuer A."/>
            <person name="Rast P."/>
            <person name="Oberbeckmann S."/>
            <person name="Bunk B."/>
            <person name="Jeske O."/>
            <person name="Meyerdierks A."/>
            <person name="Storesund J.E."/>
            <person name="Kallscheuer N."/>
            <person name="Luecker S."/>
            <person name="Lage O.M."/>
            <person name="Pohl T."/>
            <person name="Merkel B.J."/>
            <person name="Hornburger P."/>
            <person name="Mueller R.-W."/>
            <person name="Bruemmer F."/>
            <person name="Labrenz M."/>
            <person name="Spormann A.M."/>
            <person name="Op den Camp H."/>
            <person name="Overmann J."/>
            <person name="Amann R."/>
            <person name="Jetten M.S.M."/>
            <person name="Mascher T."/>
            <person name="Medema M.H."/>
            <person name="Devos D.P."/>
            <person name="Kaster A.-K."/>
            <person name="Ovreas L."/>
            <person name="Rohde M."/>
            <person name="Galperin M.Y."/>
            <person name="Jogler C."/>
        </authorList>
    </citation>
    <scope>NUCLEOTIDE SEQUENCE [LARGE SCALE GENOMIC DNA]</scope>
    <source>
        <strain evidence="14 15">HG66A1</strain>
    </source>
</reference>
<dbReference type="CDD" id="cd06218">
    <property type="entry name" value="DHOD_e_trans"/>
    <property type="match status" value="1"/>
</dbReference>
<keyword evidence="15" id="KW-1185">Reference proteome</keyword>
<accession>A0A517PR13</accession>
<dbReference type="GO" id="GO:0051537">
    <property type="term" value="F:2 iron, 2 sulfur cluster binding"/>
    <property type="evidence" value="ECO:0007669"/>
    <property type="project" value="UniProtKB-KW"/>
</dbReference>
<comment type="function">
    <text evidence="11">Responsible for channeling the electrons from the oxidation of dihydroorotate from the FMN redox center in the PyrD type B subunit to the ultimate electron acceptor NAD(+).</text>
</comment>
<comment type="caution">
    <text evidence="11">Lacks conserved residue(s) required for the propagation of feature annotation.</text>
</comment>
<dbReference type="InterPro" id="IPR012165">
    <property type="entry name" value="Cyt_c3_hydrogenase_gsu"/>
</dbReference>
<dbReference type="InterPro" id="IPR019480">
    <property type="entry name" value="Dihydroorotate_DH_Fe-S-bd"/>
</dbReference>
<dbReference type="GO" id="GO:0009055">
    <property type="term" value="F:electron transfer activity"/>
    <property type="evidence" value="ECO:0007669"/>
    <property type="project" value="UniProtKB-UniRule"/>
</dbReference>
<evidence type="ECO:0000256" key="3">
    <source>
        <dbReference type="ARBA" id="ARBA00022630"/>
    </source>
</evidence>
<keyword evidence="2 11" id="KW-0813">Transport</keyword>
<evidence type="ECO:0000313" key="14">
    <source>
        <dbReference type="EMBL" id="QDT21818.1"/>
    </source>
</evidence>
<evidence type="ECO:0000256" key="11">
    <source>
        <dbReference type="HAMAP-Rule" id="MF_01211"/>
    </source>
</evidence>
<comment type="similarity">
    <text evidence="1 11">Belongs to the PyrK family.</text>
</comment>
<dbReference type="InterPro" id="IPR017938">
    <property type="entry name" value="Riboflavin_synthase-like_b-brl"/>
</dbReference>
<evidence type="ECO:0000256" key="4">
    <source>
        <dbReference type="ARBA" id="ARBA00022714"/>
    </source>
</evidence>
<keyword evidence="10 11" id="KW-0411">Iron-sulfur</keyword>
<dbReference type="HAMAP" id="MF_01211">
    <property type="entry name" value="DHODB_Fe_S_bind"/>
    <property type="match status" value="1"/>
</dbReference>
<protein>
    <recommendedName>
        <fullName evidence="11">Dihydroorotate dehydrogenase B (NAD(+)), electron transfer subunit</fullName>
    </recommendedName>
    <alternativeName>
        <fullName evidence="11">Dihydroorotate oxidase B, electron transfer subunit</fullName>
    </alternativeName>
</protein>
<comment type="cofactor">
    <cofactor evidence="11">
        <name>FAD</name>
        <dbReference type="ChEBI" id="CHEBI:57692"/>
    </cofactor>
    <text evidence="11">Binds 1 FAD per subunit.</text>
</comment>
<dbReference type="GO" id="GO:0050660">
    <property type="term" value="F:flavin adenine dinucleotide binding"/>
    <property type="evidence" value="ECO:0007669"/>
    <property type="project" value="InterPro"/>
</dbReference>
<keyword evidence="5 11" id="KW-0479">Metal-binding</keyword>
<comment type="pathway">
    <text evidence="11">Pyrimidine metabolism; UMP biosynthesis via de novo pathway; orotate from (S)-dihydroorotate (NAD(+) route): step 1/1.</text>
</comment>
<keyword evidence="4 11" id="KW-0001">2Fe-2S</keyword>
<dbReference type="Gene3D" id="3.40.50.80">
    <property type="entry name" value="Nucleotide-binding domain of ferredoxin-NADP reductase (FNR) module"/>
    <property type="match status" value="1"/>
</dbReference>
<dbReference type="GO" id="GO:0046872">
    <property type="term" value="F:metal ion binding"/>
    <property type="evidence" value="ECO:0007669"/>
    <property type="project" value="UniProtKB-KW"/>
</dbReference>
<dbReference type="PROSITE" id="PS51384">
    <property type="entry name" value="FAD_FR"/>
    <property type="match status" value="1"/>
</dbReference>
<dbReference type="PANTHER" id="PTHR43513:SF3">
    <property type="entry name" value="DIHYDROOROTATE DEHYDROGENASE B (NAD(+)), ELECTRON TRANSFER SUBUNIT-RELATED"/>
    <property type="match status" value="1"/>
</dbReference>
<comment type="subunit">
    <text evidence="11">Heterotetramer of 2 PyrK and 2 PyrD type B subunits.</text>
</comment>
<dbReference type="InterPro" id="IPR017927">
    <property type="entry name" value="FAD-bd_FR_type"/>
</dbReference>
<dbReference type="SUPFAM" id="SSF52343">
    <property type="entry name" value="Ferredoxin reductase-like, C-terminal NADP-linked domain"/>
    <property type="match status" value="1"/>
</dbReference>
<evidence type="ECO:0000256" key="7">
    <source>
        <dbReference type="ARBA" id="ARBA00022975"/>
    </source>
</evidence>
<evidence type="ECO:0000256" key="9">
    <source>
        <dbReference type="ARBA" id="ARBA00023004"/>
    </source>
</evidence>
<keyword evidence="8 11" id="KW-0249">Electron transport</keyword>
<dbReference type="RefSeq" id="WP_145186723.1">
    <property type="nucleotide sequence ID" value="NZ_CP036266.1"/>
</dbReference>
<dbReference type="InterPro" id="IPR001433">
    <property type="entry name" value="OxRdtase_FAD/NAD-bd"/>
</dbReference>
<evidence type="ECO:0000259" key="13">
    <source>
        <dbReference type="PROSITE" id="PS51384"/>
    </source>
</evidence>
<dbReference type="Pfam" id="PF10418">
    <property type="entry name" value="DHODB_Fe-S_bind"/>
    <property type="match status" value="1"/>
</dbReference>
<proteinExistence type="inferred from homology"/>
<dbReference type="GO" id="GO:0044205">
    <property type="term" value="P:'de novo' UMP biosynthetic process"/>
    <property type="evidence" value="ECO:0007669"/>
    <property type="project" value="UniProtKB-UniRule"/>
</dbReference>
<evidence type="ECO:0000256" key="6">
    <source>
        <dbReference type="ARBA" id="ARBA00022827"/>
    </source>
</evidence>
<keyword evidence="6 11" id="KW-0274">FAD</keyword>
<dbReference type="PANTHER" id="PTHR43513">
    <property type="entry name" value="DIHYDROOROTATE DEHYDROGENASE B (NAD(+)), ELECTRON TRANSFER SUBUNIT"/>
    <property type="match status" value="1"/>
</dbReference>
<feature type="binding site" evidence="11 12">
    <location>
        <position position="277"/>
    </location>
    <ligand>
        <name>[2Fe-2S] cluster</name>
        <dbReference type="ChEBI" id="CHEBI:190135"/>
    </ligand>
</feature>
<dbReference type="InterPro" id="IPR023455">
    <property type="entry name" value="Dihydroorotate_DHASE_ETsu"/>
</dbReference>
<comment type="cofactor">
    <cofactor evidence="12">
        <name>[2Fe-2S] cluster</name>
        <dbReference type="ChEBI" id="CHEBI:190135"/>
    </cofactor>
    <text evidence="12">Binds 1 [2Fe-2S] cluster per subunit.</text>
</comment>
<feature type="binding site" evidence="11 12">
    <location>
        <position position="260"/>
    </location>
    <ligand>
        <name>[2Fe-2S] cluster</name>
        <dbReference type="ChEBI" id="CHEBI:190135"/>
    </ligand>
</feature>
<sequence>MTETHAFSDCATPQYLAATVTEQVQMAKDTWRLRIHCPEIARVILPGQFFMVREPGVNDPLLGRPFALYDTCLDEAGQPIGLDFGYVVVGKLTSRMTHWQPGDQVEIWGPLGNGFPQPGSGSLVMVAGGIGQTPFLATAREALGQRTYGEPARKLEAFPERVSLLYGARSEAYLAGLDDFRLDGLEVEVATDDGSFGHAGYVTELLKQRIESAAPPETIFCCGPEPMMEAVSKLAREAGISCWLSLETPMACGFGACFSCVAKVRVGADDWDYRRTCVEGPVFNAEQLIF</sequence>
<keyword evidence="3 11" id="KW-0285">Flavoprotein</keyword>
<dbReference type="SUPFAM" id="SSF63380">
    <property type="entry name" value="Riboflavin synthase domain-like"/>
    <property type="match status" value="1"/>
</dbReference>
<feature type="domain" description="FAD-binding FR-type" evidence="13">
    <location>
        <begin position="13"/>
        <end position="117"/>
    </location>
</feature>
<organism evidence="14 15">
    <name type="scientific">Gimesia chilikensis</name>
    <dbReference type="NCBI Taxonomy" id="2605989"/>
    <lineage>
        <taxon>Bacteria</taxon>
        <taxon>Pseudomonadati</taxon>
        <taxon>Planctomycetota</taxon>
        <taxon>Planctomycetia</taxon>
        <taxon>Planctomycetales</taxon>
        <taxon>Planctomycetaceae</taxon>
        <taxon>Gimesia</taxon>
    </lineage>
</organism>
<evidence type="ECO:0000256" key="2">
    <source>
        <dbReference type="ARBA" id="ARBA00022448"/>
    </source>
</evidence>
<dbReference type="UniPathway" id="UPA00070">
    <property type="reaction ID" value="UER00945"/>
</dbReference>
<dbReference type="OrthoDB" id="9789468at2"/>
<dbReference type="PIRSF" id="PIRSF006816">
    <property type="entry name" value="Cyc3_hyd_g"/>
    <property type="match status" value="1"/>
</dbReference>
<evidence type="ECO:0000256" key="12">
    <source>
        <dbReference type="PIRSR" id="PIRSR006816-2"/>
    </source>
</evidence>
<dbReference type="InterPro" id="IPR050353">
    <property type="entry name" value="PyrK_electron_transfer"/>
</dbReference>
<dbReference type="Gene3D" id="2.40.30.10">
    <property type="entry name" value="Translation factors"/>
    <property type="match status" value="1"/>
</dbReference>
<dbReference type="Proteomes" id="UP000320421">
    <property type="component" value="Chromosome"/>
</dbReference>
<dbReference type="PRINTS" id="PR00406">
    <property type="entry name" value="CYTB5RDTASE"/>
</dbReference>
<keyword evidence="7 11" id="KW-0665">Pyrimidine biosynthesis</keyword>
<keyword evidence="9 11" id="KW-0408">Iron</keyword>
<name>A0A517PR13_9PLAN</name>
<evidence type="ECO:0000256" key="8">
    <source>
        <dbReference type="ARBA" id="ARBA00022982"/>
    </source>
</evidence>
<dbReference type="InterPro" id="IPR039261">
    <property type="entry name" value="FNR_nucleotide-bd"/>
</dbReference>
<comment type="cofactor">
    <cofactor evidence="11">
        <name>[2Fe-2S] cluster</name>
        <dbReference type="ChEBI" id="CHEBI:190135"/>
    </cofactor>
    <text evidence="11">Binds 1 [2Fe-2S] cluster per subunit.</text>
</comment>
<dbReference type="Gene3D" id="2.10.240.10">
    <property type="entry name" value="Dihydroorotate dehydrogenase, electron transfer subunit"/>
    <property type="match status" value="1"/>
</dbReference>